<dbReference type="EMBL" id="BKZQ01000013">
    <property type="protein sequence ID" value="GER69952.1"/>
    <property type="molecule type" value="Genomic_DNA"/>
</dbReference>
<gene>
    <name evidence="1" type="ORF">BpJC7_12550</name>
</gene>
<accession>A0A5J4J4P8</accession>
<name>A0A5J4J4P8_9BACI</name>
<comment type="caution">
    <text evidence="1">The sequence shown here is derived from an EMBL/GenBank/DDBJ whole genome shotgun (WGS) entry which is preliminary data.</text>
</comment>
<evidence type="ECO:0000313" key="1">
    <source>
        <dbReference type="EMBL" id="GER69952.1"/>
    </source>
</evidence>
<dbReference type="SUPFAM" id="SSF53474">
    <property type="entry name" value="alpha/beta-Hydrolases"/>
    <property type="match status" value="1"/>
</dbReference>
<keyword evidence="2" id="KW-1185">Reference proteome</keyword>
<proteinExistence type="predicted"/>
<dbReference type="InterPro" id="IPR029058">
    <property type="entry name" value="AB_hydrolase_fold"/>
</dbReference>
<dbReference type="AlphaFoldDB" id="A0A5J4J4P8"/>
<dbReference type="Gene3D" id="3.40.50.1820">
    <property type="entry name" value="alpha/beta hydrolase"/>
    <property type="match status" value="1"/>
</dbReference>
<dbReference type="Proteomes" id="UP000391919">
    <property type="component" value="Unassembled WGS sequence"/>
</dbReference>
<reference evidence="1 2" key="1">
    <citation type="submission" date="2019-09" db="EMBL/GenBank/DDBJ databases">
        <title>Draft genome sequence of Bacillus sp. JC-7.</title>
        <authorList>
            <person name="Tanaka N."/>
            <person name="Shiwa Y."/>
            <person name="Fujita N."/>
            <person name="Tanasupawat S."/>
        </authorList>
    </citation>
    <scope>NUCLEOTIDE SEQUENCE [LARGE SCALE GENOMIC DNA]</scope>
    <source>
        <strain evidence="1 2">JC-7</strain>
    </source>
</reference>
<sequence>MLAASYLLEQPAGVKSIIFSGPCLSVVQWKKDQDEHRKQLPVDVQETLARCEREGRTDSEEYKEVMKVCYEKFVNRLDEKPKELESEFAQPNEEVYVTMWGPSEFYPTGNLKTFDVTGRLPCLHAAVMMKRCRKR</sequence>
<protein>
    <submittedName>
        <fullName evidence="1">Uncharacterized protein</fullName>
    </submittedName>
</protein>
<organism evidence="1 2">
    <name type="scientific">Weizmannia acidilactici</name>
    <dbReference type="NCBI Taxonomy" id="2607726"/>
    <lineage>
        <taxon>Bacteria</taxon>
        <taxon>Bacillati</taxon>
        <taxon>Bacillota</taxon>
        <taxon>Bacilli</taxon>
        <taxon>Bacillales</taxon>
        <taxon>Bacillaceae</taxon>
        <taxon>Heyndrickxia</taxon>
    </lineage>
</organism>
<evidence type="ECO:0000313" key="2">
    <source>
        <dbReference type="Proteomes" id="UP000391919"/>
    </source>
</evidence>